<dbReference type="AlphaFoldDB" id="A0A0D2FRU8"/>
<organism evidence="2 3">
    <name type="scientific">Cladophialophora bantiana (strain ATCC 10958 / CBS 173.52 / CDC B-1940 / NIH 8579)</name>
    <name type="common">Xylohypha bantiana</name>
    <dbReference type="NCBI Taxonomy" id="1442370"/>
    <lineage>
        <taxon>Eukaryota</taxon>
        <taxon>Fungi</taxon>
        <taxon>Dikarya</taxon>
        <taxon>Ascomycota</taxon>
        <taxon>Pezizomycotina</taxon>
        <taxon>Eurotiomycetes</taxon>
        <taxon>Chaetothyriomycetidae</taxon>
        <taxon>Chaetothyriales</taxon>
        <taxon>Herpotrichiellaceae</taxon>
        <taxon>Cladophialophora</taxon>
    </lineage>
</organism>
<protein>
    <submittedName>
        <fullName evidence="2">Uncharacterized protein</fullName>
    </submittedName>
</protein>
<name>A0A0D2FRU8_CLAB1</name>
<feature type="compositionally biased region" description="Basic and acidic residues" evidence="1">
    <location>
        <begin position="263"/>
        <end position="281"/>
    </location>
</feature>
<evidence type="ECO:0000313" key="3">
    <source>
        <dbReference type="Proteomes" id="UP000053789"/>
    </source>
</evidence>
<reference evidence="2" key="1">
    <citation type="submission" date="2015-01" db="EMBL/GenBank/DDBJ databases">
        <title>The Genome Sequence of Cladophialophora bantiana CBS 173.52.</title>
        <authorList>
            <consortium name="The Broad Institute Genomics Platform"/>
            <person name="Cuomo C."/>
            <person name="de Hoog S."/>
            <person name="Gorbushina A."/>
            <person name="Stielow B."/>
            <person name="Teixiera M."/>
            <person name="Abouelleil A."/>
            <person name="Chapman S.B."/>
            <person name="Priest M."/>
            <person name="Young S.K."/>
            <person name="Wortman J."/>
            <person name="Nusbaum C."/>
            <person name="Birren B."/>
        </authorList>
    </citation>
    <scope>NUCLEOTIDE SEQUENCE [LARGE SCALE GENOMIC DNA]</scope>
    <source>
        <strain evidence="2">CBS 173.52</strain>
    </source>
</reference>
<dbReference type="Proteomes" id="UP000053789">
    <property type="component" value="Unassembled WGS sequence"/>
</dbReference>
<feature type="region of interest" description="Disordered" evidence="1">
    <location>
        <begin position="1"/>
        <end position="70"/>
    </location>
</feature>
<sequence length="328" mass="37136">MPRPAKPPMTLKEAKRAYKKEGIGGPRYTASQMARADKLDAREEKRKKELEKERQRTENKRKREEKLERDRVVRQKMVEEGRISIEDTWGKVTASQPRLNKFFGRKPALLSTNTIRAEPGSRKEDMQAAEPTTEDQGEQTSLESKQGRLCMHMDEDFTDGIDNETFLMLCATQESFQDDLPTQQHSPTSASRPGIPFRESPPKAQSKGLSESFNSVFNEIEDEDLIALAEVVEAEMATPKQTATIASAPKKTIQMAPPPLRSKAQEGLHKSQTDAKNKTQKPELPSPRPKGKRRLPWDLPRDDFIDLGPSTQALTLELLEEAEAKMRK</sequence>
<dbReference type="HOGENOM" id="CLU_027656_0_0_1"/>
<dbReference type="OrthoDB" id="4160688at2759"/>
<feature type="compositionally biased region" description="Basic and acidic residues" evidence="1">
    <location>
        <begin position="35"/>
        <end position="70"/>
    </location>
</feature>
<keyword evidence="3" id="KW-1185">Reference proteome</keyword>
<dbReference type="EMBL" id="KN846996">
    <property type="protein sequence ID" value="KIW89312.1"/>
    <property type="molecule type" value="Genomic_DNA"/>
</dbReference>
<feature type="compositionally biased region" description="Basic and acidic residues" evidence="1">
    <location>
        <begin position="295"/>
        <end position="304"/>
    </location>
</feature>
<feature type="region of interest" description="Disordered" evidence="1">
    <location>
        <begin position="177"/>
        <end position="210"/>
    </location>
</feature>
<gene>
    <name evidence="2" type="ORF">Z519_10165</name>
</gene>
<accession>A0A0D2FRU8</accession>
<feature type="compositionally biased region" description="Polar residues" evidence="1">
    <location>
        <begin position="177"/>
        <end position="191"/>
    </location>
</feature>
<feature type="region of interest" description="Disordered" evidence="1">
    <location>
        <begin position="242"/>
        <end position="307"/>
    </location>
</feature>
<proteinExistence type="predicted"/>
<evidence type="ECO:0000256" key="1">
    <source>
        <dbReference type="SAM" id="MobiDB-lite"/>
    </source>
</evidence>
<feature type="region of interest" description="Disordered" evidence="1">
    <location>
        <begin position="110"/>
        <end position="146"/>
    </location>
</feature>
<feature type="compositionally biased region" description="Basic and acidic residues" evidence="1">
    <location>
        <begin position="12"/>
        <end position="22"/>
    </location>
</feature>
<dbReference type="RefSeq" id="XP_016615981.1">
    <property type="nucleotide sequence ID" value="XM_016767883.1"/>
</dbReference>
<evidence type="ECO:0000313" key="2">
    <source>
        <dbReference type="EMBL" id="KIW89312.1"/>
    </source>
</evidence>
<dbReference type="GeneID" id="27703093"/>
<dbReference type="VEuPathDB" id="FungiDB:Z519_10165"/>